<accession>A0A2G4YMC0</accession>
<sequence length="393" mass="41467">MISFSAKKIYQVVYIVASTLIWGVASSFAVPVYTVTEITGGDLDVGQINPAGVNDSGQVVGDIYLNDGSTHAFVWGAENGMTDLGVFGGTYSTAIDINNRGQVIGNSTINDSNVGIHPFVWDVINGKSDLGVFGADSANVLGIDDNGKMVISLSGTFGPGDVPVFLYDTITGTHTGINPPLFSLPRTPSIAPQSLNNSSQVTGTIVTGNGGPQTVVIWDEINGRTDLGSLGGRVSWGLDINNNGQITGRSEYLFDNDATHAFIGEETSGLVDIGTLGGTGSVGNAINDNGQVVGWSLTENDKGFAAFLWDDGVMYDLKDLIDVDDPLFGQTFFAFAEDINSFGDIIVRGGNGAYLLTANRSGMIPTVSEPAILILFGLSLFGLGRYRYKLRYV</sequence>
<dbReference type="OrthoDB" id="6848220at2"/>
<keyword evidence="3" id="KW-1185">Reference proteome</keyword>
<evidence type="ECO:0000313" key="2">
    <source>
        <dbReference type="EMBL" id="PHZ83479.1"/>
    </source>
</evidence>
<evidence type="ECO:0000256" key="1">
    <source>
        <dbReference type="SAM" id="Phobius"/>
    </source>
</evidence>
<protein>
    <recommendedName>
        <fullName evidence="4">PEP-CTERM protein-sorting domain-containing protein</fullName>
    </recommendedName>
</protein>
<keyword evidence="1" id="KW-0812">Transmembrane</keyword>
<comment type="caution">
    <text evidence="2">The sequence shown here is derived from an EMBL/GenBank/DDBJ whole genome shotgun (WGS) entry which is preliminary data.</text>
</comment>
<reference evidence="2 3" key="1">
    <citation type="submission" date="2017-10" db="EMBL/GenBank/DDBJ databases">
        <title>Frigbacter circumglobatus gen. nov. sp. nov., isolated from sediment cultured in situ.</title>
        <authorList>
            <person name="Zhao Z."/>
        </authorList>
    </citation>
    <scope>NUCLEOTIDE SEQUENCE [LARGE SCALE GENOMIC DNA]</scope>
    <source>
        <strain evidence="2 3">ZYL</strain>
    </source>
</reference>
<dbReference type="AlphaFoldDB" id="A0A2G4YMC0"/>
<dbReference type="InterPro" id="IPR014262">
    <property type="entry name" value="HAF_rpt"/>
</dbReference>
<keyword evidence="1" id="KW-1133">Transmembrane helix</keyword>
<organism evidence="2 3">
    <name type="scientific">Paremcibacter congregatus</name>
    <dbReference type="NCBI Taxonomy" id="2043170"/>
    <lineage>
        <taxon>Bacteria</taxon>
        <taxon>Pseudomonadati</taxon>
        <taxon>Pseudomonadota</taxon>
        <taxon>Alphaproteobacteria</taxon>
        <taxon>Emcibacterales</taxon>
        <taxon>Emcibacteraceae</taxon>
        <taxon>Paremcibacter</taxon>
    </lineage>
</organism>
<dbReference type="Proteomes" id="UP000229730">
    <property type="component" value="Unassembled WGS sequence"/>
</dbReference>
<feature type="transmembrane region" description="Helical" evidence="1">
    <location>
        <begin position="12"/>
        <end position="33"/>
    </location>
</feature>
<dbReference type="InParanoid" id="A0A2G4YMC0"/>
<dbReference type="RefSeq" id="WP_099475372.1">
    <property type="nucleotide sequence ID" value="NZ_CP041025.1"/>
</dbReference>
<keyword evidence="1" id="KW-0472">Membrane</keyword>
<evidence type="ECO:0008006" key="4">
    <source>
        <dbReference type="Google" id="ProtNLM"/>
    </source>
</evidence>
<proteinExistence type="predicted"/>
<dbReference type="NCBIfam" id="TIGR02913">
    <property type="entry name" value="HAF_rpt"/>
    <property type="match status" value="3"/>
</dbReference>
<name>A0A2G4YMC0_9PROT</name>
<gene>
    <name evidence="2" type="ORF">CRD36_18155</name>
</gene>
<dbReference type="EMBL" id="PDEM01000033">
    <property type="protein sequence ID" value="PHZ83479.1"/>
    <property type="molecule type" value="Genomic_DNA"/>
</dbReference>
<feature type="transmembrane region" description="Helical" evidence="1">
    <location>
        <begin position="370"/>
        <end position="388"/>
    </location>
</feature>
<evidence type="ECO:0000313" key="3">
    <source>
        <dbReference type="Proteomes" id="UP000229730"/>
    </source>
</evidence>